<organism evidence="8 9">
    <name type="scientific">Eragrostis curvula</name>
    <name type="common">weeping love grass</name>
    <dbReference type="NCBI Taxonomy" id="38414"/>
    <lineage>
        <taxon>Eukaryota</taxon>
        <taxon>Viridiplantae</taxon>
        <taxon>Streptophyta</taxon>
        <taxon>Embryophyta</taxon>
        <taxon>Tracheophyta</taxon>
        <taxon>Spermatophyta</taxon>
        <taxon>Magnoliopsida</taxon>
        <taxon>Liliopsida</taxon>
        <taxon>Poales</taxon>
        <taxon>Poaceae</taxon>
        <taxon>PACMAD clade</taxon>
        <taxon>Chloridoideae</taxon>
        <taxon>Eragrostideae</taxon>
        <taxon>Eragrostidinae</taxon>
        <taxon>Eragrostis</taxon>
    </lineage>
</organism>
<name>A0A5J9VD73_9POAL</name>
<evidence type="ECO:0000256" key="3">
    <source>
        <dbReference type="ARBA" id="ARBA00013133"/>
    </source>
</evidence>
<evidence type="ECO:0000256" key="1">
    <source>
        <dbReference type="ARBA" id="ARBA00001954"/>
    </source>
</evidence>
<keyword evidence="5" id="KW-0560">Oxidoreductase</keyword>
<evidence type="ECO:0000256" key="7">
    <source>
        <dbReference type="ARBA" id="ARBA00024284"/>
    </source>
</evidence>
<evidence type="ECO:0000256" key="5">
    <source>
        <dbReference type="ARBA" id="ARBA00023002"/>
    </source>
</evidence>
<evidence type="ECO:0000256" key="2">
    <source>
        <dbReference type="ARBA" id="ARBA00006622"/>
    </source>
</evidence>
<gene>
    <name evidence="8" type="ORF">EJB05_16083</name>
</gene>
<sequence length="145" mass="16152">MQVGMMGKNINIQKYKNNVTKFIINMHEGARLAKLNTNAVFDALSETVVLYPEDKGNLHCLTATTPCVVLDVMGPPYTIRLKEGAAPTSVCGHTCFFPSQHFLPLLKFSAKDACAGGDDGQYAWLKQECRTLDLHTFHLRPIIRK</sequence>
<dbReference type="PANTHER" id="PTHR22966">
    <property type="entry name" value="2-AMINOETHANETHIOL DIOXYGENASE"/>
    <property type="match status" value="1"/>
</dbReference>
<keyword evidence="4" id="KW-0479">Metal-binding</keyword>
<comment type="catalytic activity">
    <reaction evidence="7">
        <text>L-cysteine + O2 = 3-sulfino-L-alanine + H(+)</text>
        <dbReference type="Rhea" id="RHEA:20441"/>
        <dbReference type="ChEBI" id="CHEBI:15378"/>
        <dbReference type="ChEBI" id="CHEBI:15379"/>
        <dbReference type="ChEBI" id="CHEBI:35235"/>
        <dbReference type="ChEBI" id="CHEBI:61085"/>
        <dbReference type="EC" id="1.13.11.20"/>
    </reaction>
    <physiologicalReaction direction="left-to-right" evidence="7">
        <dbReference type="Rhea" id="RHEA:20442"/>
    </physiologicalReaction>
</comment>
<evidence type="ECO:0000313" key="8">
    <source>
        <dbReference type="EMBL" id="TVU34252.1"/>
    </source>
</evidence>
<dbReference type="EC" id="1.13.11.20" evidence="3"/>
<dbReference type="InterPro" id="IPR012864">
    <property type="entry name" value="PCO/ADO"/>
</dbReference>
<dbReference type="PANTHER" id="PTHR22966:SF1">
    <property type="entry name" value="PLANT CYSTEINE OXIDASE 1"/>
    <property type="match status" value="1"/>
</dbReference>
<comment type="caution">
    <text evidence="8">The sequence shown here is derived from an EMBL/GenBank/DDBJ whole genome shotgun (WGS) entry which is preliminary data.</text>
</comment>
<dbReference type="OrthoDB" id="271433at2759"/>
<dbReference type="GO" id="GO:0017172">
    <property type="term" value="F:cysteine dioxygenase activity"/>
    <property type="evidence" value="ECO:0007669"/>
    <property type="project" value="UniProtKB-EC"/>
</dbReference>
<dbReference type="Proteomes" id="UP000324897">
    <property type="component" value="Unassembled WGS sequence"/>
</dbReference>
<dbReference type="Pfam" id="PF07847">
    <property type="entry name" value="PCO_ADO"/>
    <property type="match status" value="1"/>
</dbReference>
<dbReference type="AlphaFoldDB" id="A0A5J9VD73"/>
<keyword evidence="6" id="KW-0408">Iron</keyword>
<reference evidence="8 9" key="1">
    <citation type="journal article" date="2019" name="Sci. Rep.">
        <title>A high-quality genome of Eragrostis curvula grass provides insights into Poaceae evolution and supports new strategies to enhance forage quality.</title>
        <authorList>
            <person name="Carballo J."/>
            <person name="Santos B.A.C.M."/>
            <person name="Zappacosta D."/>
            <person name="Garbus I."/>
            <person name="Selva J.P."/>
            <person name="Gallo C.A."/>
            <person name="Diaz A."/>
            <person name="Albertini E."/>
            <person name="Caccamo M."/>
            <person name="Echenique V."/>
        </authorList>
    </citation>
    <scope>NUCLEOTIDE SEQUENCE [LARGE SCALE GENOMIC DNA]</scope>
    <source>
        <strain evidence="9">cv. Victoria</strain>
        <tissue evidence="8">Leaf</tissue>
    </source>
</reference>
<feature type="non-terminal residue" evidence="8">
    <location>
        <position position="1"/>
    </location>
</feature>
<comment type="cofactor">
    <cofactor evidence="1">
        <name>Fe(2+)</name>
        <dbReference type="ChEBI" id="CHEBI:29033"/>
    </cofactor>
</comment>
<evidence type="ECO:0000313" key="9">
    <source>
        <dbReference type="Proteomes" id="UP000324897"/>
    </source>
</evidence>
<evidence type="ECO:0000256" key="6">
    <source>
        <dbReference type="ARBA" id="ARBA00023004"/>
    </source>
</evidence>
<keyword evidence="9" id="KW-1185">Reference proteome</keyword>
<protein>
    <recommendedName>
        <fullName evidence="3">cysteine dioxygenase</fullName>
        <ecNumber evidence="3">1.13.11.20</ecNumber>
    </recommendedName>
</protein>
<comment type="similarity">
    <text evidence="2">Belongs to the cysteine dioxygenase family.</text>
</comment>
<dbReference type="GO" id="GO:0046872">
    <property type="term" value="F:metal ion binding"/>
    <property type="evidence" value="ECO:0007669"/>
    <property type="project" value="UniProtKB-KW"/>
</dbReference>
<accession>A0A5J9VD73</accession>
<dbReference type="EMBL" id="RWGY01000009">
    <property type="protein sequence ID" value="TVU34252.1"/>
    <property type="molecule type" value="Genomic_DNA"/>
</dbReference>
<evidence type="ECO:0000256" key="4">
    <source>
        <dbReference type="ARBA" id="ARBA00022723"/>
    </source>
</evidence>
<proteinExistence type="inferred from homology"/>
<dbReference type="Gramene" id="TVU34252">
    <property type="protein sequence ID" value="TVU34252"/>
    <property type="gene ID" value="EJB05_16083"/>
</dbReference>